<dbReference type="Proteomes" id="UP000178121">
    <property type="component" value="Unassembled WGS sequence"/>
</dbReference>
<keyword evidence="1" id="KW-0472">Membrane</keyword>
<sequence length="115" mass="12852">MSNPSRLLLRIALAFAFLYPAYGFWANPNDWVGYIPAFARDVGLSQDVLLMVFAGVHITLALWILSGWRVFIPSLVAAAFLGSIVYFNWNQLDILFRDISLALAALALAFSSRNR</sequence>
<dbReference type="AlphaFoldDB" id="A0A1G2MCE1"/>
<feature type="transmembrane region" description="Helical" evidence="1">
    <location>
        <begin position="47"/>
        <end position="65"/>
    </location>
</feature>
<evidence type="ECO:0000313" key="2">
    <source>
        <dbReference type="EMBL" id="OHA21557.1"/>
    </source>
</evidence>
<evidence type="ECO:0000256" key="1">
    <source>
        <dbReference type="SAM" id="Phobius"/>
    </source>
</evidence>
<dbReference type="EMBL" id="MHRI01000007">
    <property type="protein sequence ID" value="OHA21557.1"/>
    <property type="molecule type" value="Genomic_DNA"/>
</dbReference>
<evidence type="ECO:0008006" key="4">
    <source>
        <dbReference type="Google" id="ProtNLM"/>
    </source>
</evidence>
<feature type="transmembrane region" description="Helical" evidence="1">
    <location>
        <begin position="94"/>
        <end position="111"/>
    </location>
</feature>
<accession>A0A1G2MCE1</accession>
<proteinExistence type="predicted"/>
<keyword evidence="1" id="KW-1133">Transmembrane helix</keyword>
<protein>
    <recommendedName>
        <fullName evidence="4">DoxX family protein</fullName>
    </recommendedName>
</protein>
<feature type="transmembrane region" description="Helical" evidence="1">
    <location>
        <begin position="70"/>
        <end position="88"/>
    </location>
</feature>
<comment type="caution">
    <text evidence="2">The sequence shown here is derived from an EMBL/GenBank/DDBJ whole genome shotgun (WGS) entry which is preliminary data.</text>
</comment>
<name>A0A1G2MCE1_9BACT</name>
<reference evidence="2 3" key="1">
    <citation type="journal article" date="2016" name="Nat. Commun.">
        <title>Thousands of microbial genomes shed light on interconnected biogeochemical processes in an aquifer system.</title>
        <authorList>
            <person name="Anantharaman K."/>
            <person name="Brown C.T."/>
            <person name="Hug L.A."/>
            <person name="Sharon I."/>
            <person name="Castelle C.J."/>
            <person name="Probst A.J."/>
            <person name="Thomas B.C."/>
            <person name="Singh A."/>
            <person name="Wilkins M.J."/>
            <person name="Karaoz U."/>
            <person name="Brodie E.L."/>
            <person name="Williams K.H."/>
            <person name="Hubbard S.S."/>
            <person name="Banfield J.F."/>
        </authorList>
    </citation>
    <scope>NUCLEOTIDE SEQUENCE [LARGE SCALE GENOMIC DNA]</scope>
</reference>
<keyword evidence="1" id="KW-0812">Transmembrane</keyword>
<evidence type="ECO:0000313" key="3">
    <source>
        <dbReference type="Proteomes" id="UP000178121"/>
    </source>
</evidence>
<organism evidence="2 3">
    <name type="scientific">Candidatus Taylorbacteria bacterium RIFCSPHIGHO2_01_FULL_51_15</name>
    <dbReference type="NCBI Taxonomy" id="1802304"/>
    <lineage>
        <taxon>Bacteria</taxon>
        <taxon>Candidatus Tayloriibacteriota</taxon>
    </lineage>
</organism>
<gene>
    <name evidence="2" type="ORF">A2849_04005</name>
</gene>